<dbReference type="UniPathway" id="UPA00053">
    <property type="reaction ID" value="UER00090"/>
</dbReference>
<keyword evidence="15" id="KW-1185">Reference proteome</keyword>
<dbReference type="PIRSF" id="PIRSF001456">
    <property type="entry name" value="Chorismate_synth"/>
    <property type="match status" value="1"/>
</dbReference>
<evidence type="ECO:0000256" key="12">
    <source>
        <dbReference type="HAMAP-Rule" id="MF_00300"/>
    </source>
</evidence>
<feature type="binding site" evidence="12">
    <location>
        <begin position="311"/>
        <end position="315"/>
    </location>
    <ligand>
        <name>FMN</name>
        <dbReference type="ChEBI" id="CHEBI:58210"/>
    </ligand>
</feature>
<evidence type="ECO:0000256" key="3">
    <source>
        <dbReference type="ARBA" id="ARBA00011881"/>
    </source>
</evidence>
<evidence type="ECO:0000256" key="9">
    <source>
        <dbReference type="ARBA" id="ARBA00022857"/>
    </source>
</evidence>
<evidence type="ECO:0000256" key="5">
    <source>
        <dbReference type="ARBA" id="ARBA00022605"/>
    </source>
</evidence>
<protein>
    <recommendedName>
        <fullName evidence="4 12">Chorismate synthase</fullName>
        <shortName evidence="12">CS</shortName>
        <ecNumber evidence="4 12">4.2.3.5</ecNumber>
    </recommendedName>
    <alternativeName>
        <fullName evidence="12">5-enolpyruvylshikimate-3-phosphate phospholyase</fullName>
    </alternativeName>
</protein>
<dbReference type="GO" id="GO:0004107">
    <property type="term" value="F:chorismate synthase activity"/>
    <property type="evidence" value="ECO:0007669"/>
    <property type="project" value="UniProtKB-UniRule"/>
</dbReference>
<dbReference type="InterPro" id="IPR020541">
    <property type="entry name" value="Chorismate_synthase_CS"/>
</dbReference>
<gene>
    <name evidence="12" type="primary">aroC</name>
    <name evidence="14" type="ORF">CBF35_12895</name>
</gene>
<evidence type="ECO:0000256" key="2">
    <source>
        <dbReference type="ARBA" id="ARBA00008014"/>
    </source>
</evidence>
<dbReference type="PROSITE" id="PS00789">
    <property type="entry name" value="CHORISMATE_SYNTHASE_3"/>
    <property type="match status" value="1"/>
</dbReference>
<evidence type="ECO:0000313" key="14">
    <source>
        <dbReference type="EMBL" id="RST92483.1"/>
    </source>
</evidence>
<dbReference type="InterPro" id="IPR035904">
    <property type="entry name" value="Chorismate_synth_AroC_sf"/>
</dbReference>
<keyword evidence="8 12" id="KW-0274">FAD</keyword>
<comment type="similarity">
    <text evidence="2 12 13">Belongs to the chorismate synthase family.</text>
</comment>
<dbReference type="GO" id="GO:0009073">
    <property type="term" value="P:aromatic amino acid family biosynthetic process"/>
    <property type="evidence" value="ECO:0007669"/>
    <property type="project" value="UniProtKB-KW"/>
</dbReference>
<keyword evidence="10 12" id="KW-0057">Aromatic amino acid biosynthesis</keyword>
<comment type="function">
    <text evidence="12">Catalyzes the anti-1,4-elimination of the C-3 phosphate and the C-6 proR hydrogen from 5-enolpyruvylshikimate-3-phosphate (EPSP) to yield chorismate, which is the branch point compound that serves as the starting substrate for the three terminal pathways of aromatic amino acid biosynthesis. This reaction introduces a second double bond into the aromatic ring system.</text>
</comment>
<dbReference type="GeneID" id="98569241"/>
<dbReference type="HAMAP" id="MF_00300">
    <property type="entry name" value="Chorismate_synth"/>
    <property type="match status" value="1"/>
</dbReference>
<comment type="catalytic activity">
    <reaction evidence="12 13">
        <text>5-O-(1-carboxyvinyl)-3-phosphoshikimate = chorismate + phosphate</text>
        <dbReference type="Rhea" id="RHEA:21020"/>
        <dbReference type="ChEBI" id="CHEBI:29748"/>
        <dbReference type="ChEBI" id="CHEBI:43474"/>
        <dbReference type="ChEBI" id="CHEBI:57701"/>
        <dbReference type="EC" id="4.2.3.5"/>
    </reaction>
</comment>
<dbReference type="EMBL" id="NGJU01000022">
    <property type="protein sequence ID" value="RST92483.1"/>
    <property type="molecule type" value="Genomic_DNA"/>
</dbReference>
<dbReference type="GO" id="GO:0010181">
    <property type="term" value="F:FMN binding"/>
    <property type="evidence" value="ECO:0007669"/>
    <property type="project" value="TreeGrafter"/>
</dbReference>
<dbReference type="CDD" id="cd07304">
    <property type="entry name" value="Chorismate_synthase"/>
    <property type="match status" value="1"/>
</dbReference>
<evidence type="ECO:0000256" key="1">
    <source>
        <dbReference type="ARBA" id="ARBA00005044"/>
    </source>
</evidence>
<dbReference type="PANTHER" id="PTHR21085:SF0">
    <property type="entry name" value="CHORISMATE SYNTHASE"/>
    <property type="match status" value="1"/>
</dbReference>
<dbReference type="EC" id="4.2.3.5" evidence="4 12"/>
<evidence type="ECO:0000256" key="6">
    <source>
        <dbReference type="ARBA" id="ARBA00022630"/>
    </source>
</evidence>
<feature type="binding site" evidence="12">
    <location>
        <begin position="251"/>
        <end position="252"/>
    </location>
    <ligand>
        <name>FMN</name>
        <dbReference type="ChEBI" id="CHEBI:58210"/>
    </ligand>
</feature>
<keyword evidence="11 12" id="KW-0456">Lyase</keyword>
<dbReference type="SUPFAM" id="SSF103263">
    <property type="entry name" value="Chorismate synthase, AroC"/>
    <property type="match status" value="1"/>
</dbReference>
<dbReference type="RefSeq" id="WP_126781772.1">
    <property type="nucleotide sequence ID" value="NZ_NGJU01000022.1"/>
</dbReference>
<feature type="binding site" evidence="12">
    <location>
        <position position="337"/>
    </location>
    <ligand>
        <name>FMN</name>
        <dbReference type="ChEBI" id="CHEBI:58210"/>
    </ligand>
</feature>
<comment type="caution">
    <text evidence="14">The sequence shown here is derived from an EMBL/GenBank/DDBJ whole genome shotgun (WGS) entry which is preliminary data.</text>
</comment>
<evidence type="ECO:0000256" key="4">
    <source>
        <dbReference type="ARBA" id="ARBA00013036"/>
    </source>
</evidence>
<dbReference type="OrthoDB" id="9771806at2"/>
<evidence type="ECO:0000256" key="13">
    <source>
        <dbReference type="RuleBase" id="RU000605"/>
    </source>
</evidence>
<keyword evidence="6 12" id="KW-0285">Flavoprotein</keyword>
<proteinExistence type="inferred from homology"/>
<keyword evidence="5 12" id="KW-0028">Amino-acid biosynthesis</keyword>
<dbReference type="Proteomes" id="UP000287239">
    <property type="component" value="Unassembled WGS sequence"/>
</dbReference>
<reference evidence="14 15" key="1">
    <citation type="submission" date="2017-05" db="EMBL/GenBank/DDBJ databases">
        <title>Vagococcus spp. assemblies.</title>
        <authorList>
            <person name="Gulvik C.A."/>
        </authorList>
    </citation>
    <scope>NUCLEOTIDE SEQUENCE [LARGE SCALE GENOMIC DNA]</scope>
    <source>
        <strain evidence="14 15">NCFB 2777</strain>
    </source>
</reference>
<sequence>MRFITAGESHGPELTTIIEGLPAGIPLSVEDINHELARRQVGYGRGGRMLIEKDQVRITSGVRHGETLGSPITLVVENKDWKNWQSVMSIEAVTEKEKKKRRVSKPRPGHADLVGGIKYDFKDLRNVLERSSARETTMRVAIGGIAKKVLSELGVEVAGHVIEIGGVRGTVPDELTVAEIRETSEKSEVRCLDPKVESDMKAVIDEAKKTGNTVGGVVEVIIGGVPVGLGSYTQWDQKLDGKIAQAITSINAFKGAEFGVGFEAARLPGSEVMDEILWDETNGYTRRSNNLGGFEGGMTNGMPIVVRGVMKPIPTLYKPLQSVDIDSKEIFKASVERSDSCAVPAASVVAEAVVATEIMQAMFDKFESDSFRRMKAAVTAYREEVRLF</sequence>
<evidence type="ECO:0000313" key="15">
    <source>
        <dbReference type="Proteomes" id="UP000287239"/>
    </source>
</evidence>
<accession>A0A429ZFJ4</accession>
<dbReference type="NCBIfam" id="NF003793">
    <property type="entry name" value="PRK05382.1"/>
    <property type="match status" value="1"/>
</dbReference>
<feature type="binding site" evidence="12">
    <location>
        <position position="45"/>
    </location>
    <ligand>
        <name>NADP(+)</name>
        <dbReference type="ChEBI" id="CHEBI:58349"/>
    </ligand>
</feature>
<dbReference type="NCBIfam" id="TIGR00033">
    <property type="entry name" value="aroC"/>
    <property type="match status" value="1"/>
</dbReference>
<comment type="subunit">
    <text evidence="3 12">Homotetramer.</text>
</comment>
<dbReference type="FunFam" id="3.60.150.10:FF:000002">
    <property type="entry name" value="Chorismate synthase"/>
    <property type="match status" value="1"/>
</dbReference>
<dbReference type="Pfam" id="PF01264">
    <property type="entry name" value="Chorismate_synt"/>
    <property type="match status" value="1"/>
</dbReference>
<feature type="binding site" evidence="12">
    <location>
        <begin position="130"/>
        <end position="132"/>
    </location>
    <ligand>
        <name>FMN</name>
        <dbReference type="ChEBI" id="CHEBI:58210"/>
    </ligand>
</feature>
<dbReference type="Gene3D" id="3.60.150.10">
    <property type="entry name" value="Chorismate synthase AroC"/>
    <property type="match status" value="1"/>
</dbReference>
<comment type="cofactor">
    <cofactor evidence="12 13">
        <name>FMNH2</name>
        <dbReference type="ChEBI" id="CHEBI:57618"/>
    </cofactor>
    <text evidence="12 13">Reduced FMN (FMNH(2)).</text>
</comment>
<name>A0A429ZFJ4_9ENTE</name>
<feature type="binding site" evidence="12">
    <location>
        <position position="39"/>
    </location>
    <ligand>
        <name>NADP(+)</name>
        <dbReference type="ChEBI" id="CHEBI:58349"/>
    </ligand>
</feature>
<evidence type="ECO:0000256" key="11">
    <source>
        <dbReference type="ARBA" id="ARBA00023239"/>
    </source>
</evidence>
<dbReference type="GO" id="GO:0008652">
    <property type="term" value="P:amino acid biosynthetic process"/>
    <property type="evidence" value="ECO:0007669"/>
    <property type="project" value="UniProtKB-KW"/>
</dbReference>
<dbReference type="GO" id="GO:0009423">
    <property type="term" value="P:chorismate biosynthetic process"/>
    <property type="evidence" value="ECO:0007669"/>
    <property type="project" value="UniProtKB-UniRule"/>
</dbReference>
<evidence type="ECO:0000256" key="10">
    <source>
        <dbReference type="ARBA" id="ARBA00023141"/>
    </source>
</evidence>
<dbReference type="PROSITE" id="PS00787">
    <property type="entry name" value="CHORISMATE_SYNTHASE_1"/>
    <property type="match status" value="1"/>
</dbReference>
<dbReference type="PANTHER" id="PTHR21085">
    <property type="entry name" value="CHORISMATE SYNTHASE"/>
    <property type="match status" value="1"/>
</dbReference>
<dbReference type="AlphaFoldDB" id="A0A429ZFJ4"/>
<evidence type="ECO:0000256" key="7">
    <source>
        <dbReference type="ARBA" id="ARBA00022643"/>
    </source>
</evidence>
<comment type="pathway">
    <text evidence="1 12 13">Metabolic intermediate biosynthesis; chorismate biosynthesis; chorismate from D-erythrose 4-phosphate and phosphoenolpyruvate: step 7/7.</text>
</comment>
<organism evidence="14 15">
    <name type="scientific">Vagococcus salmoninarum</name>
    <dbReference type="NCBI Taxonomy" id="2739"/>
    <lineage>
        <taxon>Bacteria</taxon>
        <taxon>Bacillati</taxon>
        <taxon>Bacillota</taxon>
        <taxon>Bacilli</taxon>
        <taxon>Lactobacillales</taxon>
        <taxon>Enterococcaceae</taxon>
        <taxon>Vagococcus</taxon>
    </lineage>
</organism>
<dbReference type="GO" id="GO:0005829">
    <property type="term" value="C:cytosol"/>
    <property type="evidence" value="ECO:0007669"/>
    <property type="project" value="TreeGrafter"/>
</dbReference>
<dbReference type="InterPro" id="IPR000453">
    <property type="entry name" value="Chorismate_synth"/>
</dbReference>
<keyword evidence="9 12" id="KW-0521">NADP</keyword>
<keyword evidence="7 12" id="KW-0288">FMN</keyword>
<feature type="binding site" evidence="12">
    <location>
        <position position="296"/>
    </location>
    <ligand>
        <name>FMN</name>
        <dbReference type="ChEBI" id="CHEBI:58210"/>
    </ligand>
</feature>
<evidence type="ECO:0000256" key="8">
    <source>
        <dbReference type="ARBA" id="ARBA00022827"/>
    </source>
</evidence>